<evidence type="ECO:0000259" key="7">
    <source>
        <dbReference type="PROSITE" id="PS00083"/>
    </source>
</evidence>
<evidence type="ECO:0000256" key="3">
    <source>
        <dbReference type="ARBA" id="ARBA00022723"/>
    </source>
</evidence>
<dbReference type="Proteomes" id="UP001500575">
    <property type="component" value="Unassembled WGS sequence"/>
</dbReference>
<protein>
    <submittedName>
        <fullName evidence="8">Dioxygenase</fullName>
    </submittedName>
</protein>
<comment type="similarity">
    <text evidence="2">Belongs to the intradiol ring-cleavage dioxygenase family.</text>
</comment>
<dbReference type="EMBL" id="BAAAQQ010000013">
    <property type="protein sequence ID" value="GAA2128581.1"/>
    <property type="molecule type" value="Genomic_DNA"/>
</dbReference>
<keyword evidence="9" id="KW-1185">Reference proteome</keyword>
<keyword evidence="4 8" id="KW-0223">Dioxygenase</keyword>
<dbReference type="Pfam" id="PF04444">
    <property type="entry name" value="Dioxygenase_N"/>
    <property type="match status" value="1"/>
</dbReference>
<dbReference type="InterPro" id="IPR015889">
    <property type="entry name" value="Intradiol_dOase_core"/>
</dbReference>
<sequence length="296" mass="32700">MTAHENERQRNREEELVATVLAAFDATPDPRTREVVLALVRHLHAFLREVRPTEAEWMRGIEFLTAVGHWSDERRSEFILLSDVLGASMQTITVNNPAAGDATEATVLGPFFNEGAPEIPLGGDIAVGDEHGRPLWVEGTVTDTTGAPVPGARLDVWEADGEGLYDMQHPDGRMSTRGWLRADDEGRYRFWAIMPLNYPVPDDGPVGDLLRASGRTPMRASHLHFLVSAPGHRTLITHIFVKGDPGLPTDAVFGVRESLIKDFVDQDASVATPDGRDLDGRPWTRTRFDIVLAPDQ</sequence>
<name>A0ABN2YKK5_9ACTN</name>
<dbReference type="Pfam" id="PF00775">
    <property type="entry name" value="Dioxygenase_C"/>
    <property type="match status" value="1"/>
</dbReference>
<dbReference type="PANTHER" id="PTHR33711">
    <property type="entry name" value="DIOXYGENASE, PUTATIVE (AFU_ORTHOLOGUE AFUA_2G02910)-RELATED"/>
    <property type="match status" value="1"/>
</dbReference>
<keyword evidence="5" id="KW-0560">Oxidoreductase</keyword>
<evidence type="ECO:0000256" key="1">
    <source>
        <dbReference type="ARBA" id="ARBA00001965"/>
    </source>
</evidence>
<evidence type="ECO:0000256" key="4">
    <source>
        <dbReference type="ARBA" id="ARBA00022964"/>
    </source>
</evidence>
<dbReference type="GO" id="GO:0051213">
    <property type="term" value="F:dioxygenase activity"/>
    <property type="evidence" value="ECO:0007669"/>
    <property type="project" value="UniProtKB-KW"/>
</dbReference>
<comment type="cofactor">
    <cofactor evidence="1">
        <name>Fe(3+)</name>
        <dbReference type="ChEBI" id="CHEBI:29034"/>
    </cofactor>
</comment>
<evidence type="ECO:0000256" key="2">
    <source>
        <dbReference type="ARBA" id="ARBA00007825"/>
    </source>
</evidence>
<organism evidence="8 9">
    <name type="scientific">Nocardioides bigeumensis</name>
    <dbReference type="NCBI Taxonomy" id="433657"/>
    <lineage>
        <taxon>Bacteria</taxon>
        <taxon>Bacillati</taxon>
        <taxon>Actinomycetota</taxon>
        <taxon>Actinomycetes</taxon>
        <taxon>Propionibacteriales</taxon>
        <taxon>Nocardioidaceae</taxon>
        <taxon>Nocardioides</taxon>
    </lineage>
</organism>
<evidence type="ECO:0000256" key="5">
    <source>
        <dbReference type="ARBA" id="ARBA00023002"/>
    </source>
</evidence>
<dbReference type="InterPro" id="IPR050770">
    <property type="entry name" value="Intradiol_RC_Dioxygenase"/>
</dbReference>
<dbReference type="RefSeq" id="WP_344304519.1">
    <property type="nucleotide sequence ID" value="NZ_BAAAQQ010000013.1"/>
</dbReference>
<dbReference type="SUPFAM" id="SSF49482">
    <property type="entry name" value="Aromatic compound dioxygenase"/>
    <property type="match status" value="1"/>
</dbReference>
<evidence type="ECO:0000256" key="6">
    <source>
        <dbReference type="ARBA" id="ARBA00023004"/>
    </source>
</evidence>
<gene>
    <name evidence="8" type="ORF">GCM10009843_29190</name>
</gene>
<dbReference type="InterPro" id="IPR000627">
    <property type="entry name" value="Intradiol_dOase_C"/>
</dbReference>
<accession>A0ABN2YKK5</accession>
<feature type="domain" description="Intradiol ring-cleavage dioxygenases" evidence="7">
    <location>
        <begin position="137"/>
        <end position="165"/>
    </location>
</feature>
<evidence type="ECO:0000313" key="8">
    <source>
        <dbReference type="EMBL" id="GAA2128581.1"/>
    </source>
</evidence>
<keyword evidence="6" id="KW-0408">Iron</keyword>
<dbReference type="Gene3D" id="2.60.130.10">
    <property type="entry name" value="Aromatic compound dioxygenase"/>
    <property type="match status" value="1"/>
</dbReference>
<keyword evidence="3" id="KW-0479">Metal-binding</keyword>
<dbReference type="InterPro" id="IPR007535">
    <property type="entry name" value="Catechol_dOase_N"/>
</dbReference>
<reference evidence="8 9" key="1">
    <citation type="journal article" date="2019" name="Int. J. Syst. Evol. Microbiol.">
        <title>The Global Catalogue of Microorganisms (GCM) 10K type strain sequencing project: providing services to taxonomists for standard genome sequencing and annotation.</title>
        <authorList>
            <consortium name="The Broad Institute Genomics Platform"/>
            <consortium name="The Broad Institute Genome Sequencing Center for Infectious Disease"/>
            <person name="Wu L."/>
            <person name="Ma J."/>
        </authorList>
    </citation>
    <scope>NUCLEOTIDE SEQUENCE [LARGE SCALE GENOMIC DNA]</scope>
    <source>
        <strain evidence="8 9">JCM 16021</strain>
    </source>
</reference>
<evidence type="ECO:0000313" key="9">
    <source>
        <dbReference type="Proteomes" id="UP001500575"/>
    </source>
</evidence>
<comment type="caution">
    <text evidence="8">The sequence shown here is derived from an EMBL/GenBank/DDBJ whole genome shotgun (WGS) entry which is preliminary data.</text>
</comment>
<proteinExistence type="inferred from homology"/>
<dbReference type="PROSITE" id="PS00083">
    <property type="entry name" value="INTRADIOL_DIOXYGENAS"/>
    <property type="match status" value="1"/>
</dbReference>
<dbReference type="PANTHER" id="PTHR33711:SF7">
    <property type="entry name" value="INTRADIOL RING-CLEAVAGE DIOXYGENASES DOMAIN-CONTAINING PROTEIN-RELATED"/>
    <property type="match status" value="1"/>
</dbReference>